<feature type="region of interest" description="Disordered" evidence="1">
    <location>
        <begin position="268"/>
        <end position="311"/>
    </location>
</feature>
<accession>A0A6J4MKN0</accession>
<evidence type="ECO:0000313" key="2">
    <source>
        <dbReference type="EMBL" id="CAA9359734.1"/>
    </source>
</evidence>
<reference evidence="2" key="1">
    <citation type="submission" date="2020-02" db="EMBL/GenBank/DDBJ databases">
        <authorList>
            <person name="Meier V. D."/>
        </authorList>
    </citation>
    <scope>NUCLEOTIDE SEQUENCE</scope>
    <source>
        <strain evidence="2">AVDCRST_MAG40</strain>
    </source>
</reference>
<sequence>MGDERVVEALVDHAVEAEHRRLLLGEVGGARGGVEARLGEVRRVDAAAEEVHVRVQAALALPQLVAAREHHVRLAHQQPLALEQLGRGELELRELVHAVVHHAALAKGAEHDGGGHGRVEPLHGARELAVAQHAAAAERLLEQGAHGDEGLLGHRVERRGELGDDPRHTLDRGREVERAGGEVVDEDRLFDEQDRGVLREARQQLLRALPHEVPAQVAVDEERRGAGRVGLEACAAGHGRGERKRQRNSGSTRCRRAVRATVIRTRGRTRRGGRTGRRLAPQRGRGARGRRAAQVGGGDEGLPPSGAPTRARAARRCRVRTELVQAAFRSPANGCARLLRGRPVGGGV</sequence>
<dbReference type="AlphaFoldDB" id="A0A6J4MKN0"/>
<gene>
    <name evidence="2" type="ORF">AVDCRST_MAG40-3401</name>
</gene>
<proteinExistence type="predicted"/>
<name>A0A6J4MKN0_9BACT</name>
<feature type="compositionally biased region" description="Basic residues" evidence="1">
    <location>
        <begin position="268"/>
        <end position="277"/>
    </location>
</feature>
<organism evidence="2">
    <name type="scientific">uncultured Gemmatimonadaceae bacterium</name>
    <dbReference type="NCBI Taxonomy" id="246130"/>
    <lineage>
        <taxon>Bacteria</taxon>
        <taxon>Pseudomonadati</taxon>
        <taxon>Gemmatimonadota</taxon>
        <taxon>Gemmatimonadia</taxon>
        <taxon>Gemmatimonadales</taxon>
        <taxon>Gemmatimonadaceae</taxon>
        <taxon>environmental samples</taxon>
    </lineage>
</organism>
<dbReference type="EMBL" id="CADCTX010000939">
    <property type="protein sequence ID" value="CAA9359734.1"/>
    <property type="molecule type" value="Genomic_DNA"/>
</dbReference>
<protein>
    <submittedName>
        <fullName evidence="2">Uncharacterized protein</fullName>
    </submittedName>
</protein>
<evidence type="ECO:0000256" key="1">
    <source>
        <dbReference type="SAM" id="MobiDB-lite"/>
    </source>
</evidence>